<name>A0A0L0DVQ8_THETB</name>
<dbReference type="RefSeq" id="XP_013761198.1">
    <property type="nucleotide sequence ID" value="XM_013905744.1"/>
</dbReference>
<protein>
    <recommendedName>
        <fullName evidence="4">Trichohyalin-plectin-homology domain-containing protein</fullName>
    </recommendedName>
</protein>
<reference evidence="2 3" key="1">
    <citation type="submission" date="2010-05" db="EMBL/GenBank/DDBJ databases">
        <title>The Genome Sequence of Thecamonas trahens ATCC 50062.</title>
        <authorList>
            <consortium name="The Broad Institute Genome Sequencing Platform"/>
            <person name="Russ C."/>
            <person name="Cuomo C."/>
            <person name="Shea T."/>
            <person name="Young S.K."/>
            <person name="Zeng Q."/>
            <person name="Koehrsen M."/>
            <person name="Haas B."/>
            <person name="Borodovsky M."/>
            <person name="Guigo R."/>
            <person name="Alvarado L."/>
            <person name="Berlin A."/>
            <person name="Bochicchio J."/>
            <person name="Borenstein D."/>
            <person name="Chapman S."/>
            <person name="Chen Z."/>
            <person name="Freedman E."/>
            <person name="Gellesch M."/>
            <person name="Goldberg J."/>
            <person name="Griggs A."/>
            <person name="Gujja S."/>
            <person name="Heilman E."/>
            <person name="Heiman D."/>
            <person name="Hepburn T."/>
            <person name="Howarth C."/>
            <person name="Jen D."/>
            <person name="Larson L."/>
            <person name="Mehta T."/>
            <person name="Park D."/>
            <person name="Pearson M."/>
            <person name="Roberts A."/>
            <person name="Saif S."/>
            <person name="Shenoy N."/>
            <person name="Sisk P."/>
            <person name="Stolte C."/>
            <person name="Sykes S."/>
            <person name="Thomson T."/>
            <person name="Walk T."/>
            <person name="White J."/>
            <person name="Yandava C."/>
            <person name="Burger G."/>
            <person name="Gray M.W."/>
            <person name="Holland P.W.H."/>
            <person name="King N."/>
            <person name="Lang F.B.F."/>
            <person name="Roger A.J."/>
            <person name="Ruiz-Trillo I."/>
            <person name="Lander E."/>
            <person name="Nusbaum C."/>
        </authorList>
    </citation>
    <scope>NUCLEOTIDE SEQUENCE [LARGE SCALE GENOMIC DNA]</scope>
    <source>
        <strain evidence="2 3">ATCC 50062</strain>
    </source>
</reference>
<dbReference type="Proteomes" id="UP000054408">
    <property type="component" value="Unassembled WGS sequence"/>
</dbReference>
<keyword evidence="1" id="KW-0175">Coiled coil</keyword>
<organism evidence="2 3">
    <name type="scientific">Thecamonas trahens ATCC 50062</name>
    <dbReference type="NCBI Taxonomy" id="461836"/>
    <lineage>
        <taxon>Eukaryota</taxon>
        <taxon>Apusozoa</taxon>
        <taxon>Apusomonadida</taxon>
        <taxon>Apusomonadidae</taxon>
        <taxon>Thecamonas</taxon>
    </lineage>
</organism>
<dbReference type="EMBL" id="GL349440">
    <property type="protein sequence ID" value="KNC56161.1"/>
    <property type="molecule type" value="Genomic_DNA"/>
</dbReference>
<evidence type="ECO:0000313" key="2">
    <source>
        <dbReference type="EMBL" id="KNC56161.1"/>
    </source>
</evidence>
<evidence type="ECO:0000313" key="3">
    <source>
        <dbReference type="Proteomes" id="UP000054408"/>
    </source>
</evidence>
<dbReference type="STRING" id="461836.A0A0L0DVQ8"/>
<evidence type="ECO:0008006" key="4">
    <source>
        <dbReference type="Google" id="ProtNLM"/>
    </source>
</evidence>
<dbReference type="AlphaFoldDB" id="A0A0L0DVQ8"/>
<gene>
    <name evidence="2" type="ORF">AMSG_02177</name>
</gene>
<accession>A0A0L0DVQ8</accession>
<keyword evidence="3" id="KW-1185">Reference proteome</keyword>
<feature type="coiled-coil region" evidence="1">
    <location>
        <begin position="158"/>
        <end position="202"/>
    </location>
</feature>
<feature type="coiled-coil region" evidence="1">
    <location>
        <begin position="294"/>
        <end position="327"/>
    </location>
</feature>
<proteinExistence type="predicted"/>
<dbReference type="GeneID" id="25561877"/>
<sequence>MRYPRRLYDSSIARADARAAGAPPSRTACRAAAAAPVAIAAAASRPAAVAVDGRLLVGYADAAEKAAPLLDPWHGSPISPLTGKPMSYAMVSPDRGSGKALSPHAAELFSPQLMKTITDSLEAADSPKSAQEILRSASRLLNLKPGGSPTGFSLRAARAEQELTYDDVEDSREAQRRELARRHKLELEKQIELKKLRDAQEKATQILLSPEEADHLERMKAEDATRKARLATQRDDAKRRALQAMAAVEEVREFEHDWKIKEHKSVQEAIADAQQAERDERAARYNARMRLQAERDEQLQLVRAERARREKEEADAAQREYEAAIALENERHAAREAAIAAQKAKYEANLKATQQIWTENQQKEDDLDSRILEQWRIKEAELDAEAQRRLDAKRAREAEQRRVLAEQVAAKRAREEAERARDAQFAAEMAAQHERDMAAMAADRAAHRAKQREQARILQRQLDANHTPYGAFV</sequence>
<evidence type="ECO:0000256" key="1">
    <source>
        <dbReference type="SAM" id="Coils"/>
    </source>
</evidence>